<accession>A0A5B7SUA6</accession>
<evidence type="ECO:0000313" key="6">
    <source>
        <dbReference type="EMBL" id="QCX02137.1"/>
    </source>
</evidence>
<name>A0A5B7SUA6_9FLAO</name>
<dbReference type="SMART" id="SM00679">
    <property type="entry name" value="CTNS"/>
    <property type="match status" value="1"/>
</dbReference>
<feature type="transmembrane region" description="Helical" evidence="5">
    <location>
        <begin position="36"/>
        <end position="56"/>
    </location>
</feature>
<keyword evidence="4 5" id="KW-0472">Membrane</keyword>
<gene>
    <name evidence="6" type="ORF">FGM00_19195</name>
</gene>
<dbReference type="Proteomes" id="UP000310017">
    <property type="component" value="Chromosome"/>
</dbReference>
<keyword evidence="7" id="KW-1185">Reference proteome</keyword>
<dbReference type="AlphaFoldDB" id="A0A5B7SUA6"/>
<evidence type="ECO:0000256" key="1">
    <source>
        <dbReference type="ARBA" id="ARBA00004141"/>
    </source>
</evidence>
<keyword evidence="3 5" id="KW-1133">Transmembrane helix</keyword>
<dbReference type="Pfam" id="PF04193">
    <property type="entry name" value="PQ-loop"/>
    <property type="match status" value="1"/>
</dbReference>
<evidence type="ECO:0008006" key="8">
    <source>
        <dbReference type="Google" id="ProtNLM"/>
    </source>
</evidence>
<proteinExistence type="predicted"/>
<comment type="subcellular location">
    <subcellularLocation>
        <location evidence="1">Membrane</location>
        <topology evidence="1">Multi-pass membrane protein</topology>
    </subcellularLocation>
</comment>
<dbReference type="Gene3D" id="1.20.1280.290">
    <property type="match status" value="1"/>
</dbReference>
<protein>
    <recommendedName>
        <fullName evidence="8">Glutathione synthetase</fullName>
    </recommendedName>
</protein>
<reference evidence="6 7" key="1">
    <citation type="submission" date="2019-05" db="EMBL/GenBank/DDBJ databases">
        <title>Genome sequencing of F202Z8.</title>
        <authorList>
            <person name="Kwon Y.M."/>
        </authorList>
    </citation>
    <scope>NUCLEOTIDE SEQUENCE [LARGE SCALE GENOMIC DNA]</scope>
    <source>
        <strain evidence="6 7">F202Z8</strain>
    </source>
</reference>
<evidence type="ECO:0000256" key="5">
    <source>
        <dbReference type="SAM" id="Phobius"/>
    </source>
</evidence>
<dbReference type="KEGG" id="asag:FGM00_19195"/>
<evidence type="ECO:0000256" key="2">
    <source>
        <dbReference type="ARBA" id="ARBA00022692"/>
    </source>
</evidence>
<dbReference type="InterPro" id="IPR047662">
    <property type="entry name" value="SemiSWEET"/>
</dbReference>
<evidence type="ECO:0000256" key="3">
    <source>
        <dbReference type="ARBA" id="ARBA00022989"/>
    </source>
</evidence>
<sequence length="89" mass="9675">MDSTAIIGNIAALLTTTSFLPQAIKTIRTRNTASLSFPMYLLFVTGVTLWLVYGVINEQMPIIVGNFVTLVLAGIILGFMVKGQLTKKL</sequence>
<organism evidence="6 7">
    <name type="scientific">Aggregatimonas sangjinii</name>
    <dbReference type="NCBI Taxonomy" id="2583587"/>
    <lineage>
        <taxon>Bacteria</taxon>
        <taxon>Pseudomonadati</taxon>
        <taxon>Bacteroidota</taxon>
        <taxon>Flavobacteriia</taxon>
        <taxon>Flavobacteriales</taxon>
        <taxon>Flavobacteriaceae</taxon>
        <taxon>Aggregatimonas</taxon>
    </lineage>
</organism>
<dbReference type="EMBL" id="CP040710">
    <property type="protein sequence ID" value="QCX02137.1"/>
    <property type="molecule type" value="Genomic_DNA"/>
</dbReference>
<dbReference type="InterPro" id="IPR006603">
    <property type="entry name" value="PQ-loop_rpt"/>
</dbReference>
<keyword evidence="2 5" id="KW-0812">Transmembrane</keyword>
<feature type="transmembrane region" description="Helical" evidence="5">
    <location>
        <begin position="6"/>
        <end position="24"/>
    </location>
</feature>
<feature type="transmembrane region" description="Helical" evidence="5">
    <location>
        <begin position="62"/>
        <end position="81"/>
    </location>
</feature>
<dbReference type="RefSeq" id="WP_138854473.1">
    <property type="nucleotide sequence ID" value="NZ_CP040710.1"/>
</dbReference>
<dbReference type="GO" id="GO:0051119">
    <property type="term" value="F:sugar transmembrane transporter activity"/>
    <property type="evidence" value="ECO:0007669"/>
    <property type="project" value="InterPro"/>
</dbReference>
<evidence type="ECO:0000256" key="4">
    <source>
        <dbReference type="ARBA" id="ARBA00023136"/>
    </source>
</evidence>
<dbReference type="GO" id="GO:0016020">
    <property type="term" value="C:membrane"/>
    <property type="evidence" value="ECO:0007669"/>
    <property type="project" value="UniProtKB-SubCell"/>
</dbReference>
<dbReference type="NCBIfam" id="NF037968">
    <property type="entry name" value="SemiSWEET_2"/>
    <property type="match status" value="1"/>
</dbReference>
<dbReference type="OrthoDB" id="122062at2"/>
<evidence type="ECO:0000313" key="7">
    <source>
        <dbReference type="Proteomes" id="UP000310017"/>
    </source>
</evidence>